<dbReference type="EMBL" id="QGSV01000222">
    <property type="protein sequence ID" value="PWU46353.1"/>
    <property type="molecule type" value="Genomic_DNA"/>
</dbReference>
<comment type="caution">
    <text evidence="2">The sequence shown here is derived from an EMBL/GenBank/DDBJ whole genome shotgun (WGS) entry which is preliminary data.</text>
</comment>
<proteinExistence type="predicted"/>
<dbReference type="RefSeq" id="WP_109945893.1">
    <property type="nucleotide sequence ID" value="NZ_QGGF01000474.1"/>
</dbReference>
<feature type="signal peptide" evidence="1">
    <location>
        <begin position="1"/>
        <end position="24"/>
    </location>
</feature>
<dbReference type="Proteomes" id="UP000245683">
    <property type="component" value="Unassembled WGS sequence"/>
</dbReference>
<reference evidence="3" key="1">
    <citation type="submission" date="2018-05" db="EMBL/GenBank/DDBJ databases">
        <title>Micromonospora globispora sp. nov. and Micromonospora rugosa sp. nov., isolated from marine sediment.</title>
        <authorList>
            <person name="Carro L."/>
            <person name="Aysel V."/>
            <person name="Cetin D."/>
            <person name="Igual J.M."/>
            <person name="Klenk H.-P."/>
            <person name="Trujillo M.E."/>
            <person name="Sahin N."/>
        </authorList>
    </citation>
    <scope>NUCLEOTIDE SEQUENCE [LARGE SCALE GENOMIC DNA]</scope>
    <source>
        <strain evidence="3">S2904</strain>
    </source>
</reference>
<protein>
    <recommendedName>
        <fullName evidence="4">DUF732 domain-containing protein</fullName>
    </recommendedName>
</protein>
<keyword evidence="3" id="KW-1185">Reference proteome</keyword>
<evidence type="ECO:0000256" key="1">
    <source>
        <dbReference type="SAM" id="SignalP"/>
    </source>
</evidence>
<dbReference type="AlphaFoldDB" id="A0A317K5H7"/>
<sequence length="78" mass="8231">MQKSTLLTGAAVGLTVTLAGGALAFAGTDRNPDQERAAHAMRDFGVAHGLDRSSSEDITSVVSCSCGHRRRASTRSWR</sequence>
<keyword evidence="1" id="KW-0732">Signal</keyword>
<name>A0A317K5H7_9ACTN</name>
<feature type="chain" id="PRO_5043163708" description="DUF732 domain-containing protein" evidence="1">
    <location>
        <begin position="25"/>
        <end position="78"/>
    </location>
</feature>
<evidence type="ECO:0000313" key="3">
    <source>
        <dbReference type="Proteomes" id="UP000245683"/>
    </source>
</evidence>
<evidence type="ECO:0008006" key="4">
    <source>
        <dbReference type="Google" id="ProtNLM"/>
    </source>
</evidence>
<evidence type="ECO:0000313" key="2">
    <source>
        <dbReference type="EMBL" id="PWU46353.1"/>
    </source>
</evidence>
<gene>
    <name evidence="2" type="ORF">DLJ46_18525</name>
</gene>
<accession>A0A317K5H7</accession>
<organism evidence="2 3">
    <name type="scientific">Micromonospora globispora</name>
    <dbReference type="NCBI Taxonomy" id="1450148"/>
    <lineage>
        <taxon>Bacteria</taxon>
        <taxon>Bacillati</taxon>
        <taxon>Actinomycetota</taxon>
        <taxon>Actinomycetes</taxon>
        <taxon>Micromonosporales</taxon>
        <taxon>Micromonosporaceae</taxon>
        <taxon>Micromonospora</taxon>
    </lineage>
</organism>